<evidence type="ECO:0000313" key="1">
    <source>
        <dbReference type="EMBL" id="KAF5817857.1"/>
    </source>
</evidence>
<dbReference type="Proteomes" id="UP000215914">
    <property type="component" value="Unassembled WGS sequence"/>
</dbReference>
<dbReference type="Gramene" id="mRNA:HanXRQr2_Chr02g0057941">
    <property type="protein sequence ID" value="CDS:HanXRQr2_Chr02g0057941.1"/>
    <property type="gene ID" value="HanXRQr2_Chr02g0057941"/>
</dbReference>
<accession>A0A9K3JNM1</accession>
<evidence type="ECO:0000313" key="2">
    <source>
        <dbReference type="Proteomes" id="UP000215914"/>
    </source>
</evidence>
<comment type="caution">
    <text evidence="1">The sequence shown here is derived from an EMBL/GenBank/DDBJ whole genome shotgun (WGS) entry which is preliminary data.</text>
</comment>
<proteinExistence type="predicted"/>
<organism evidence="1 2">
    <name type="scientific">Helianthus annuus</name>
    <name type="common">Common sunflower</name>
    <dbReference type="NCBI Taxonomy" id="4232"/>
    <lineage>
        <taxon>Eukaryota</taxon>
        <taxon>Viridiplantae</taxon>
        <taxon>Streptophyta</taxon>
        <taxon>Embryophyta</taxon>
        <taxon>Tracheophyta</taxon>
        <taxon>Spermatophyta</taxon>
        <taxon>Magnoliopsida</taxon>
        <taxon>eudicotyledons</taxon>
        <taxon>Gunneridae</taxon>
        <taxon>Pentapetalae</taxon>
        <taxon>asterids</taxon>
        <taxon>campanulids</taxon>
        <taxon>Asterales</taxon>
        <taxon>Asteraceae</taxon>
        <taxon>Asteroideae</taxon>
        <taxon>Heliantheae alliance</taxon>
        <taxon>Heliantheae</taxon>
        <taxon>Helianthus</taxon>
    </lineage>
</organism>
<sequence>MNERNAYYTITITELTYCELAQLVVVYLLHALQDLRYIMELAQGGAGRCGQRFVNAC</sequence>
<reference evidence="1" key="2">
    <citation type="submission" date="2020-06" db="EMBL/GenBank/DDBJ databases">
        <title>Helianthus annuus Genome sequencing and assembly Release 2.</title>
        <authorList>
            <person name="Gouzy J."/>
            <person name="Langlade N."/>
            <person name="Munos S."/>
        </authorList>
    </citation>
    <scope>NUCLEOTIDE SEQUENCE</scope>
    <source>
        <tissue evidence="1">Leaves</tissue>
    </source>
</reference>
<dbReference type="AlphaFoldDB" id="A0A9K3JNM1"/>
<name>A0A9K3JNM1_HELAN</name>
<keyword evidence="2" id="KW-1185">Reference proteome</keyword>
<gene>
    <name evidence="1" type="ORF">HanXRQr2_Chr02g0057941</name>
</gene>
<dbReference type="EMBL" id="MNCJ02000317">
    <property type="protein sequence ID" value="KAF5817857.1"/>
    <property type="molecule type" value="Genomic_DNA"/>
</dbReference>
<protein>
    <submittedName>
        <fullName evidence="1">Uncharacterized protein</fullName>
    </submittedName>
</protein>
<reference evidence="1" key="1">
    <citation type="journal article" date="2017" name="Nature">
        <title>The sunflower genome provides insights into oil metabolism, flowering and Asterid evolution.</title>
        <authorList>
            <person name="Badouin H."/>
            <person name="Gouzy J."/>
            <person name="Grassa C.J."/>
            <person name="Murat F."/>
            <person name="Staton S.E."/>
            <person name="Cottret L."/>
            <person name="Lelandais-Briere C."/>
            <person name="Owens G.L."/>
            <person name="Carrere S."/>
            <person name="Mayjonade B."/>
            <person name="Legrand L."/>
            <person name="Gill N."/>
            <person name="Kane N.C."/>
            <person name="Bowers J.E."/>
            <person name="Hubner S."/>
            <person name="Bellec A."/>
            <person name="Berard A."/>
            <person name="Berges H."/>
            <person name="Blanchet N."/>
            <person name="Boniface M.C."/>
            <person name="Brunel D."/>
            <person name="Catrice O."/>
            <person name="Chaidir N."/>
            <person name="Claudel C."/>
            <person name="Donnadieu C."/>
            <person name="Faraut T."/>
            <person name="Fievet G."/>
            <person name="Helmstetter N."/>
            <person name="King M."/>
            <person name="Knapp S.J."/>
            <person name="Lai Z."/>
            <person name="Le Paslier M.C."/>
            <person name="Lippi Y."/>
            <person name="Lorenzon L."/>
            <person name="Mandel J.R."/>
            <person name="Marage G."/>
            <person name="Marchand G."/>
            <person name="Marquand E."/>
            <person name="Bret-Mestries E."/>
            <person name="Morien E."/>
            <person name="Nambeesan S."/>
            <person name="Nguyen T."/>
            <person name="Pegot-Espagnet P."/>
            <person name="Pouilly N."/>
            <person name="Raftis F."/>
            <person name="Sallet E."/>
            <person name="Schiex T."/>
            <person name="Thomas J."/>
            <person name="Vandecasteele C."/>
            <person name="Vares D."/>
            <person name="Vear F."/>
            <person name="Vautrin S."/>
            <person name="Crespi M."/>
            <person name="Mangin B."/>
            <person name="Burke J.M."/>
            <person name="Salse J."/>
            <person name="Munos S."/>
            <person name="Vincourt P."/>
            <person name="Rieseberg L.H."/>
            <person name="Langlade N.B."/>
        </authorList>
    </citation>
    <scope>NUCLEOTIDE SEQUENCE</scope>
    <source>
        <tissue evidence="1">Leaves</tissue>
    </source>
</reference>